<sequence>MVTRVIVLLILPRLASTFYAYTPETFPDSIEQPIACNMHQASFLCDPSNQKILLINENFYSFPILSLFRPSTRCTCSPMDVGQCDDSPRGFTISVAVVRKMVNLDSIRMAAEEFADALRERQNRGQCNDDVLIFVSVDDHVVKYFSTLIIPVDIVILTTASAQLCSLPLPDQHRWWVLADGTVG</sequence>
<evidence type="ECO:0000256" key="1">
    <source>
        <dbReference type="SAM" id="SignalP"/>
    </source>
</evidence>
<keyword evidence="1" id="KW-0732">Signal</keyword>
<dbReference type="PANTHER" id="PTHR33748">
    <property type="entry name" value="PROTEIN CBG04600"/>
    <property type="match status" value="1"/>
</dbReference>
<dbReference type="Pfam" id="PF17175">
    <property type="entry name" value="MOLO1"/>
    <property type="match status" value="1"/>
</dbReference>
<evidence type="ECO:0000313" key="3">
    <source>
        <dbReference type="WBParaSite" id="ACAC_0000669201-mRNA-1"/>
    </source>
</evidence>
<proteinExistence type="predicted"/>
<keyword evidence="2" id="KW-1185">Reference proteome</keyword>
<dbReference type="PANTHER" id="PTHR33748:SF5">
    <property type="entry name" value="GROUND-LIKE DOMAIN-CONTAINING PROTEIN"/>
    <property type="match status" value="1"/>
</dbReference>
<feature type="signal peptide" evidence="1">
    <location>
        <begin position="1"/>
        <end position="17"/>
    </location>
</feature>
<reference evidence="2" key="1">
    <citation type="submission" date="2012-09" db="EMBL/GenBank/DDBJ databases">
        <authorList>
            <person name="Martin A.A."/>
        </authorList>
    </citation>
    <scope>NUCLEOTIDE SEQUENCE</scope>
</reference>
<reference evidence="3" key="2">
    <citation type="submission" date="2016-04" db="UniProtKB">
        <authorList>
            <consortium name="WormBaseParasite"/>
        </authorList>
    </citation>
    <scope>IDENTIFICATION</scope>
</reference>
<accession>A0A158P869</accession>
<organism evidence="2 3">
    <name type="scientific">Angiostrongylus cantonensis</name>
    <name type="common">Rat lungworm</name>
    <dbReference type="NCBI Taxonomy" id="6313"/>
    <lineage>
        <taxon>Eukaryota</taxon>
        <taxon>Metazoa</taxon>
        <taxon>Ecdysozoa</taxon>
        <taxon>Nematoda</taxon>
        <taxon>Chromadorea</taxon>
        <taxon>Rhabditida</taxon>
        <taxon>Rhabditina</taxon>
        <taxon>Rhabditomorpha</taxon>
        <taxon>Strongyloidea</taxon>
        <taxon>Metastrongylidae</taxon>
        <taxon>Angiostrongylus</taxon>
    </lineage>
</organism>
<dbReference type="AlphaFoldDB" id="A0A158P869"/>
<dbReference type="GO" id="GO:0005892">
    <property type="term" value="C:acetylcholine-gated channel complex"/>
    <property type="evidence" value="ECO:0007669"/>
    <property type="project" value="InterPro"/>
</dbReference>
<dbReference type="WBParaSite" id="ACAC_0000669201-mRNA-1">
    <property type="protein sequence ID" value="ACAC_0000669201-mRNA-1"/>
    <property type="gene ID" value="ACAC_0000669201"/>
</dbReference>
<feature type="chain" id="PRO_5007630102" evidence="1">
    <location>
        <begin position="18"/>
        <end position="184"/>
    </location>
</feature>
<dbReference type="Proteomes" id="UP000035642">
    <property type="component" value="Unassembled WGS sequence"/>
</dbReference>
<evidence type="ECO:0000313" key="2">
    <source>
        <dbReference type="Proteomes" id="UP000035642"/>
    </source>
</evidence>
<name>A0A158P869_ANGCA</name>
<dbReference type="InterPro" id="IPR033438">
    <property type="entry name" value="MOLO1"/>
</dbReference>
<protein>
    <submittedName>
        <fullName evidence="3">Exostosin domain-containing protein</fullName>
    </submittedName>
</protein>